<gene>
    <name evidence="2" type="ORF">C922_04757</name>
</gene>
<dbReference type="VEuPathDB" id="PlasmoDB:C922_04757"/>
<name>W7A048_9APIC</name>
<keyword evidence="1" id="KW-0812">Transmembrane</keyword>
<keyword evidence="1" id="KW-1133">Transmembrane helix</keyword>
<evidence type="ECO:0000313" key="3">
    <source>
        <dbReference type="Proteomes" id="UP000030640"/>
    </source>
</evidence>
<proteinExistence type="predicted"/>
<accession>W7A048</accession>
<reference evidence="2 3" key="1">
    <citation type="submission" date="2013-02" db="EMBL/GenBank/DDBJ databases">
        <title>The Genome Sequence of Plasmodium inui San Antonio 1.</title>
        <authorList>
            <consortium name="The Broad Institute Genome Sequencing Platform"/>
            <consortium name="The Broad Institute Genome Sequencing Center for Infectious Disease"/>
            <person name="Neafsey D."/>
            <person name="Cheeseman I."/>
            <person name="Volkman S."/>
            <person name="Adams J."/>
            <person name="Walker B."/>
            <person name="Young S.K."/>
            <person name="Zeng Q."/>
            <person name="Gargeya S."/>
            <person name="Fitzgerald M."/>
            <person name="Haas B."/>
            <person name="Abouelleil A."/>
            <person name="Alvarado L."/>
            <person name="Arachchi H.M."/>
            <person name="Berlin A.M."/>
            <person name="Chapman S.B."/>
            <person name="Dewar J."/>
            <person name="Goldberg J."/>
            <person name="Griggs A."/>
            <person name="Gujja S."/>
            <person name="Hansen M."/>
            <person name="Howarth C."/>
            <person name="Imamovic A."/>
            <person name="Larimer J."/>
            <person name="McCowan C."/>
            <person name="Murphy C."/>
            <person name="Neiman D."/>
            <person name="Pearson M."/>
            <person name="Priest M."/>
            <person name="Roberts A."/>
            <person name="Saif S."/>
            <person name="Shea T."/>
            <person name="Sisk P."/>
            <person name="Sykes S."/>
            <person name="Wortman J."/>
            <person name="Nusbaum C."/>
            <person name="Birren B."/>
        </authorList>
    </citation>
    <scope>NUCLEOTIDE SEQUENCE [LARGE SCALE GENOMIC DNA]</scope>
    <source>
        <strain evidence="2 3">San Antonio 1</strain>
    </source>
</reference>
<evidence type="ECO:0000256" key="1">
    <source>
        <dbReference type="SAM" id="Phobius"/>
    </source>
</evidence>
<protein>
    <submittedName>
        <fullName evidence="2">Uncharacterized protein</fullName>
    </submittedName>
</protein>
<evidence type="ECO:0000313" key="2">
    <source>
        <dbReference type="EMBL" id="EUD64913.1"/>
    </source>
</evidence>
<feature type="transmembrane region" description="Helical" evidence="1">
    <location>
        <begin position="196"/>
        <end position="217"/>
    </location>
</feature>
<dbReference type="EMBL" id="KI965487">
    <property type="protein sequence ID" value="EUD64913.1"/>
    <property type="molecule type" value="Genomic_DNA"/>
</dbReference>
<dbReference type="AlphaFoldDB" id="W7A048"/>
<organism evidence="2 3">
    <name type="scientific">Plasmodium inui San Antonio 1</name>
    <dbReference type="NCBI Taxonomy" id="1237626"/>
    <lineage>
        <taxon>Eukaryota</taxon>
        <taxon>Sar</taxon>
        <taxon>Alveolata</taxon>
        <taxon>Apicomplexa</taxon>
        <taxon>Aconoidasida</taxon>
        <taxon>Haemosporida</taxon>
        <taxon>Plasmodiidae</taxon>
        <taxon>Plasmodium</taxon>
        <taxon>Plasmodium (Plasmodium)</taxon>
    </lineage>
</organism>
<dbReference type="GeneID" id="20040031"/>
<dbReference type="RefSeq" id="XP_008818558.1">
    <property type="nucleotide sequence ID" value="XM_008820336.1"/>
</dbReference>
<keyword evidence="3" id="KW-1185">Reference proteome</keyword>
<keyword evidence="1" id="KW-0472">Membrane</keyword>
<dbReference type="Proteomes" id="UP000030640">
    <property type="component" value="Unassembled WGS sequence"/>
</dbReference>
<sequence length="231" mass="26899">MGNLTSTGRKHIRWDLLCREFWERISTAKTDRTNYPDVNFLLQELAPRDHERDFRYMLLYLQSYVKRKTFKGQEENLIAQLVNCILNVWFCAGVANPFVRWERVTHAVGITTSWEKLQNTVKTGACAAIQQAPPGFTASGIFSQTCPSSVNRTSNLNYDCTGYFMGARLNNRAPDYRRNDWVKIRDLNIPQGEISVWLKPLPVIPLLILAAFIWNVWDKECPDSYFSRRRR</sequence>